<name>A0AAP2ZA28_9EURY</name>
<dbReference type="RefSeq" id="WP_342809256.1">
    <property type="nucleotide sequence ID" value="NZ_JAOPJZ010000011.1"/>
</dbReference>
<dbReference type="AlphaFoldDB" id="A0AAP2ZA28"/>
<feature type="domain" description="FAD/NAD(P)-binding" evidence="1">
    <location>
        <begin position="4"/>
        <end position="41"/>
    </location>
</feature>
<comment type="caution">
    <text evidence="2">The sequence shown here is derived from an EMBL/GenBank/DDBJ whole genome shotgun (WGS) entry which is preliminary data.</text>
</comment>
<dbReference type="GO" id="GO:0016491">
    <property type="term" value="F:oxidoreductase activity"/>
    <property type="evidence" value="ECO:0007669"/>
    <property type="project" value="InterPro"/>
</dbReference>
<accession>A0AAP2ZA28</accession>
<dbReference type="InterPro" id="IPR023753">
    <property type="entry name" value="FAD/NAD-binding_dom"/>
</dbReference>
<dbReference type="SUPFAM" id="SSF51905">
    <property type="entry name" value="FAD/NAD(P)-binding domain"/>
    <property type="match status" value="1"/>
</dbReference>
<dbReference type="InterPro" id="IPR036188">
    <property type="entry name" value="FAD/NAD-bd_sf"/>
</dbReference>
<evidence type="ECO:0000313" key="3">
    <source>
        <dbReference type="Proteomes" id="UP001321047"/>
    </source>
</evidence>
<dbReference type="EMBL" id="JAOPJZ010000011">
    <property type="protein sequence ID" value="MCU4752930.1"/>
    <property type="molecule type" value="Genomic_DNA"/>
</dbReference>
<dbReference type="Proteomes" id="UP001321047">
    <property type="component" value="Unassembled WGS sequence"/>
</dbReference>
<gene>
    <name evidence="2" type="ORF">OB919_13245</name>
</gene>
<dbReference type="Gene3D" id="3.50.50.60">
    <property type="entry name" value="FAD/NAD(P)-binding domain"/>
    <property type="match status" value="1"/>
</dbReference>
<organism evidence="2 3">
    <name type="scientific">Natronosalvus hydrolyticus</name>
    <dbReference type="NCBI Taxonomy" id="2979988"/>
    <lineage>
        <taxon>Archaea</taxon>
        <taxon>Methanobacteriati</taxon>
        <taxon>Methanobacteriota</taxon>
        <taxon>Stenosarchaea group</taxon>
        <taxon>Halobacteria</taxon>
        <taxon>Halobacteriales</taxon>
        <taxon>Natrialbaceae</taxon>
        <taxon>Natronosalvus</taxon>
    </lineage>
</organism>
<dbReference type="Pfam" id="PF07992">
    <property type="entry name" value="Pyr_redox_2"/>
    <property type="match status" value="1"/>
</dbReference>
<keyword evidence="3" id="KW-1185">Reference proteome</keyword>
<reference evidence="2 3" key="1">
    <citation type="submission" date="2022-09" db="EMBL/GenBank/DDBJ databases">
        <title>Enrichment on poylsaccharides allowed isolation of novel metabolic and taxonomic groups of Haloarchaea.</title>
        <authorList>
            <person name="Sorokin D.Y."/>
            <person name="Elcheninov A.G."/>
            <person name="Khizhniak T.V."/>
            <person name="Kolganova T.V."/>
            <person name="Kublanov I.V."/>
        </authorList>
    </citation>
    <scope>NUCLEOTIDE SEQUENCE [LARGE SCALE GENOMIC DNA]</scope>
    <source>
        <strain evidence="2 3">AArc-curdl1</strain>
    </source>
</reference>
<evidence type="ECO:0000313" key="2">
    <source>
        <dbReference type="EMBL" id="MCU4752930.1"/>
    </source>
</evidence>
<proteinExistence type="predicted"/>
<sequence>MSYNAELAADLGCERTDDDAIAVDGRRETSIDGVYAVGDVTHG</sequence>
<protein>
    <submittedName>
        <fullName evidence="2">FAD-dependent oxidoreductase</fullName>
    </submittedName>
</protein>
<evidence type="ECO:0000259" key="1">
    <source>
        <dbReference type="Pfam" id="PF07992"/>
    </source>
</evidence>